<dbReference type="AlphaFoldDB" id="A0A6N6VQ96"/>
<dbReference type="CDD" id="cd03034">
    <property type="entry name" value="ArsC_ArsC"/>
    <property type="match status" value="1"/>
</dbReference>
<dbReference type="SUPFAM" id="SSF52833">
    <property type="entry name" value="Thioredoxin-like"/>
    <property type="match status" value="1"/>
</dbReference>
<dbReference type="InterPro" id="IPR036249">
    <property type="entry name" value="Thioredoxin-like_sf"/>
</dbReference>
<evidence type="ECO:0000256" key="1">
    <source>
        <dbReference type="ARBA" id="ARBA00007198"/>
    </source>
</evidence>
<comment type="catalytic activity">
    <reaction evidence="4">
        <text>[glutaredoxin]-dithiol + arsenate + glutathione + H(+) = glutathionyl-S-S-[glutaredoxin] + arsenite + H2O</text>
        <dbReference type="Rhea" id="RHEA:22016"/>
        <dbReference type="Rhea" id="RHEA-COMP:10729"/>
        <dbReference type="Rhea" id="RHEA-COMP:17668"/>
        <dbReference type="ChEBI" id="CHEBI:15377"/>
        <dbReference type="ChEBI" id="CHEBI:15378"/>
        <dbReference type="ChEBI" id="CHEBI:29242"/>
        <dbReference type="ChEBI" id="CHEBI:29950"/>
        <dbReference type="ChEBI" id="CHEBI:48597"/>
        <dbReference type="ChEBI" id="CHEBI:57925"/>
        <dbReference type="ChEBI" id="CHEBI:146199"/>
        <dbReference type="EC" id="1.20.4.1"/>
    </reaction>
</comment>
<reference evidence="5 6" key="1">
    <citation type="submission" date="2019-09" db="EMBL/GenBank/DDBJ databases">
        <title>Parvibaculum sedimenti sp. nov., isolated from sediment.</title>
        <authorList>
            <person name="Wang Y."/>
        </authorList>
    </citation>
    <scope>NUCLEOTIDE SEQUENCE [LARGE SCALE GENOMIC DNA]</scope>
    <source>
        <strain evidence="5 6">HXT-9</strain>
    </source>
</reference>
<evidence type="ECO:0000313" key="5">
    <source>
        <dbReference type="EMBL" id="KAB7741254.1"/>
    </source>
</evidence>
<gene>
    <name evidence="5" type="primary">arsC</name>
    <name evidence="5" type="ORF">F2P47_05795</name>
</gene>
<dbReference type="NCBIfam" id="TIGR00014">
    <property type="entry name" value="arsC"/>
    <property type="match status" value="1"/>
</dbReference>
<dbReference type="Pfam" id="PF03960">
    <property type="entry name" value="ArsC"/>
    <property type="match status" value="1"/>
</dbReference>
<protein>
    <recommendedName>
        <fullName evidence="4">Arsenate reductase</fullName>
        <ecNumber evidence="4">1.20.4.1</ecNumber>
    </recommendedName>
</protein>
<dbReference type="RefSeq" id="WP_152215225.1">
    <property type="nucleotide sequence ID" value="NZ_WESC01000004.1"/>
</dbReference>
<comment type="similarity">
    <text evidence="1 3 4">Belongs to the ArsC family.</text>
</comment>
<evidence type="ECO:0000313" key="6">
    <source>
        <dbReference type="Proteomes" id="UP000468901"/>
    </source>
</evidence>
<evidence type="ECO:0000256" key="4">
    <source>
        <dbReference type="RuleBase" id="RU362029"/>
    </source>
</evidence>
<sequence length="119" mass="13406">MSKVIIWHNPRCSKSRATLSLIEQHGLDPEIVDYLKTPPSADEIKSVLKKLRMKPRDLMRKGEQVYTDLGLDNEKLSDDQLVAAMAENPILIERPVVIFGARAKLGRPPEDVLDLFTGL</sequence>
<proteinExistence type="inferred from homology"/>
<dbReference type="InterPro" id="IPR006660">
    <property type="entry name" value="Arsenate_reductase-like"/>
</dbReference>
<dbReference type="Proteomes" id="UP000468901">
    <property type="component" value="Unassembled WGS sequence"/>
</dbReference>
<dbReference type="Gene3D" id="3.40.30.10">
    <property type="entry name" value="Glutaredoxin"/>
    <property type="match status" value="1"/>
</dbReference>
<dbReference type="EC" id="1.20.4.1" evidence="4"/>
<dbReference type="GO" id="GO:0008794">
    <property type="term" value="F:arsenate reductase (glutaredoxin) activity"/>
    <property type="evidence" value="ECO:0007669"/>
    <property type="project" value="UniProtKB-UniRule"/>
</dbReference>
<dbReference type="InterPro" id="IPR006659">
    <property type="entry name" value="Arsenate_reductase"/>
</dbReference>
<accession>A0A6N6VQ96</accession>
<evidence type="ECO:0000256" key="2">
    <source>
        <dbReference type="ARBA" id="ARBA00023002"/>
    </source>
</evidence>
<organism evidence="5 6">
    <name type="scientific">Parvibaculum sedimenti</name>
    <dbReference type="NCBI Taxonomy" id="2608632"/>
    <lineage>
        <taxon>Bacteria</taxon>
        <taxon>Pseudomonadati</taxon>
        <taxon>Pseudomonadota</taxon>
        <taxon>Alphaproteobacteria</taxon>
        <taxon>Hyphomicrobiales</taxon>
        <taxon>Parvibaculaceae</taxon>
        <taxon>Parvibaculum</taxon>
    </lineage>
</organism>
<dbReference type="PROSITE" id="PS51353">
    <property type="entry name" value="ARSC"/>
    <property type="match status" value="1"/>
</dbReference>
<comment type="caution">
    <text evidence="5">The sequence shown here is derived from an EMBL/GenBank/DDBJ whole genome shotgun (WGS) entry which is preliminary data.</text>
</comment>
<keyword evidence="6" id="KW-1185">Reference proteome</keyword>
<dbReference type="EMBL" id="WESC01000004">
    <property type="protein sequence ID" value="KAB7741254.1"/>
    <property type="molecule type" value="Genomic_DNA"/>
</dbReference>
<keyword evidence="2 4" id="KW-0560">Oxidoreductase</keyword>
<dbReference type="PANTHER" id="PTHR30041">
    <property type="entry name" value="ARSENATE REDUCTASE"/>
    <property type="match status" value="1"/>
</dbReference>
<dbReference type="PANTHER" id="PTHR30041:SF4">
    <property type="entry name" value="ARSENATE REDUCTASE"/>
    <property type="match status" value="1"/>
</dbReference>
<evidence type="ECO:0000256" key="3">
    <source>
        <dbReference type="PROSITE-ProRule" id="PRU01282"/>
    </source>
</evidence>
<name>A0A6N6VQ96_9HYPH</name>